<dbReference type="OrthoDB" id="9801934at2"/>
<keyword evidence="5" id="KW-1185">Reference proteome</keyword>
<dbReference type="InterPro" id="IPR036921">
    <property type="entry name" value="PurM-like_N_sf"/>
</dbReference>
<dbReference type="InterPro" id="IPR010918">
    <property type="entry name" value="PurM-like_C_dom"/>
</dbReference>
<feature type="domain" description="PurM-like N-terminal" evidence="2">
    <location>
        <begin position="38"/>
        <end position="150"/>
    </location>
</feature>
<gene>
    <name evidence="4" type="ORF">SAMN02745124_01747</name>
</gene>
<dbReference type="Pfam" id="PF02769">
    <property type="entry name" value="AIRS_C"/>
    <property type="match status" value="1"/>
</dbReference>
<dbReference type="PANTHER" id="PTHR30303:SF0">
    <property type="entry name" value="CARBAMOYL DEHYDRATASE HYPE"/>
    <property type="match status" value="1"/>
</dbReference>
<dbReference type="InterPro" id="IPR011854">
    <property type="entry name" value="HypE"/>
</dbReference>
<evidence type="ECO:0000313" key="4">
    <source>
        <dbReference type="EMBL" id="SHH75452.1"/>
    </source>
</evidence>
<evidence type="ECO:0000256" key="1">
    <source>
        <dbReference type="ARBA" id="ARBA00006243"/>
    </source>
</evidence>
<proteinExistence type="inferred from homology"/>
<dbReference type="SUPFAM" id="SSF56042">
    <property type="entry name" value="PurM C-terminal domain-like"/>
    <property type="match status" value="1"/>
</dbReference>
<dbReference type="NCBIfam" id="TIGR02124">
    <property type="entry name" value="hypE"/>
    <property type="match status" value="1"/>
</dbReference>
<dbReference type="InterPro" id="IPR016188">
    <property type="entry name" value="PurM-like_N"/>
</dbReference>
<accession>A0A1M5VJJ4</accession>
<dbReference type="CDD" id="cd02197">
    <property type="entry name" value="HypE"/>
    <property type="match status" value="1"/>
</dbReference>
<dbReference type="Gene3D" id="3.30.1330.10">
    <property type="entry name" value="PurM-like, N-terminal domain"/>
    <property type="match status" value="1"/>
</dbReference>
<organism evidence="4 5">
    <name type="scientific">Desulfofustis glycolicus DSM 9705</name>
    <dbReference type="NCBI Taxonomy" id="1121409"/>
    <lineage>
        <taxon>Bacteria</taxon>
        <taxon>Pseudomonadati</taxon>
        <taxon>Thermodesulfobacteriota</taxon>
        <taxon>Desulfobulbia</taxon>
        <taxon>Desulfobulbales</taxon>
        <taxon>Desulfocapsaceae</taxon>
        <taxon>Desulfofustis</taxon>
    </lineage>
</organism>
<feature type="domain" description="PurM-like C-terminal" evidence="3">
    <location>
        <begin position="163"/>
        <end position="313"/>
    </location>
</feature>
<reference evidence="4 5" key="1">
    <citation type="submission" date="2016-11" db="EMBL/GenBank/DDBJ databases">
        <authorList>
            <person name="Jaros S."/>
            <person name="Januszkiewicz K."/>
            <person name="Wedrychowicz H."/>
        </authorList>
    </citation>
    <scope>NUCLEOTIDE SEQUENCE [LARGE SCALE GENOMIC DNA]</scope>
    <source>
        <strain evidence="4 5">DSM 9705</strain>
    </source>
</reference>
<dbReference type="PANTHER" id="PTHR30303">
    <property type="entry name" value="HYDROGENASE ISOENZYMES FORMATION PROTEIN HYPE"/>
    <property type="match status" value="1"/>
</dbReference>
<dbReference type="AlphaFoldDB" id="A0A1M5VJJ4"/>
<dbReference type="InterPro" id="IPR036676">
    <property type="entry name" value="PurM-like_C_sf"/>
</dbReference>
<comment type="similarity">
    <text evidence="1">Belongs to the HypE family.</text>
</comment>
<dbReference type="RefSeq" id="WP_073375219.1">
    <property type="nucleotide sequence ID" value="NZ_FQXS01000008.1"/>
</dbReference>
<name>A0A1M5VJJ4_9BACT</name>
<sequence>MSETTILLDHGSGGLASQQLIGELFLKYLDSPILRGLEDSAVIDNQPGKLAFTTDSYVVDPIFFPGGDIGKLAVHGTINDLAMRGARPLCLSLGLILEEGLPLADLERIIISISEAANDCGVPIVTGDTKVVPRGKADKIFINTSGIGIVPENVCLSSKQAATGDAVILSGTMGDHGITIMTRRAGISLQGDLQSDTMALHRLVAGLLDQFPGRIHVLRDPTRGGVATSLNEIAASSGRSIVLDEGLLPVRPEVRAACEILGLEALYLANEGKCLAVVDQGSAADIIAALHRMPEGRDAAIIGTVVDGTAGRVLINTPIGGSRVVTPLHGEPLPRIC</sequence>
<evidence type="ECO:0000313" key="5">
    <source>
        <dbReference type="Proteomes" id="UP000184139"/>
    </source>
</evidence>
<dbReference type="Gene3D" id="3.90.650.10">
    <property type="entry name" value="PurM-like C-terminal domain"/>
    <property type="match status" value="1"/>
</dbReference>
<dbReference type="STRING" id="1121409.SAMN02745124_01747"/>
<protein>
    <submittedName>
        <fullName evidence="4">Hydrogenase maturation protein, carbamoyl dehydratase HypE</fullName>
    </submittedName>
</protein>
<dbReference type="PIRSF" id="PIRSF005644">
    <property type="entry name" value="Hdrgns_mtr_HypE"/>
    <property type="match status" value="1"/>
</dbReference>
<dbReference type="EMBL" id="FQXS01000008">
    <property type="protein sequence ID" value="SHH75452.1"/>
    <property type="molecule type" value="Genomic_DNA"/>
</dbReference>
<dbReference type="Pfam" id="PF00586">
    <property type="entry name" value="AIRS"/>
    <property type="match status" value="1"/>
</dbReference>
<evidence type="ECO:0000259" key="3">
    <source>
        <dbReference type="Pfam" id="PF02769"/>
    </source>
</evidence>
<evidence type="ECO:0000259" key="2">
    <source>
        <dbReference type="Pfam" id="PF00586"/>
    </source>
</evidence>
<dbReference type="GO" id="GO:0051604">
    <property type="term" value="P:protein maturation"/>
    <property type="evidence" value="ECO:0007669"/>
    <property type="project" value="TreeGrafter"/>
</dbReference>
<dbReference type="SUPFAM" id="SSF55326">
    <property type="entry name" value="PurM N-terminal domain-like"/>
    <property type="match status" value="1"/>
</dbReference>
<dbReference type="Proteomes" id="UP000184139">
    <property type="component" value="Unassembled WGS sequence"/>
</dbReference>